<dbReference type="GO" id="GO:0005634">
    <property type="term" value="C:nucleus"/>
    <property type="evidence" value="ECO:0007669"/>
    <property type="project" value="UniProtKB-SubCell"/>
</dbReference>
<evidence type="ECO:0000256" key="1">
    <source>
        <dbReference type="ARBA" id="ARBA00004123"/>
    </source>
</evidence>
<evidence type="ECO:0000256" key="7">
    <source>
        <dbReference type="RuleBase" id="RU365071"/>
    </source>
</evidence>
<gene>
    <name evidence="10" type="ORF">PINE0816_LOCUS17494</name>
</gene>
<dbReference type="PANTHER" id="PTHR16140:SF0">
    <property type="entry name" value="NON-STRUCTURAL MAINTENANCE OF CHROMOSOMES ELEMENT 4"/>
    <property type="match status" value="1"/>
</dbReference>
<dbReference type="GO" id="GO:0006310">
    <property type="term" value="P:DNA recombination"/>
    <property type="evidence" value="ECO:0007669"/>
    <property type="project" value="UniProtKB-UniRule"/>
</dbReference>
<evidence type="ECO:0000256" key="6">
    <source>
        <dbReference type="ARBA" id="ARBA00023242"/>
    </source>
</evidence>
<dbReference type="PANTHER" id="PTHR16140">
    <property type="entry name" value="NON-STRUCTURAL MAINTENANCE OF CHROMOSOMES ELEMENT 4"/>
    <property type="match status" value="1"/>
</dbReference>
<evidence type="ECO:0000256" key="4">
    <source>
        <dbReference type="ARBA" id="ARBA00023172"/>
    </source>
</evidence>
<evidence type="ECO:0000256" key="8">
    <source>
        <dbReference type="SAM" id="MobiDB-lite"/>
    </source>
</evidence>
<dbReference type="EMBL" id="HBEL01037522">
    <property type="protein sequence ID" value="CAD8421340.1"/>
    <property type="molecule type" value="Transcribed_RNA"/>
</dbReference>
<keyword evidence="4 7" id="KW-0233">DNA recombination</keyword>
<comment type="similarity">
    <text evidence="2 7">Belongs to the NSE4 family.</text>
</comment>
<feature type="region of interest" description="Disordered" evidence="8">
    <location>
        <begin position="1"/>
        <end position="34"/>
    </location>
</feature>
<dbReference type="Pfam" id="PF08743">
    <property type="entry name" value="Nse4_C"/>
    <property type="match status" value="1"/>
</dbReference>
<evidence type="ECO:0000256" key="2">
    <source>
        <dbReference type="ARBA" id="ARBA00008997"/>
    </source>
</evidence>
<feature type="domain" description="Non-structural maintenance of chromosome element 4 C-terminal" evidence="9">
    <location>
        <begin position="53"/>
        <end position="142"/>
    </location>
</feature>
<evidence type="ECO:0000256" key="5">
    <source>
        <dbReference type="ARBA" id="ARBA00023204"/>
    </source>
</evidence>
<evidence type="ECO:0000259" key="9">
    <source>
        <dbReference type="Pfam" id="PF08743"/>
    </source>
</evidence>
<sequence>MHLRTISSTLKKSSKKRSNWCREKKREIESDGKYSEDEKTDLLKKLDDSHENISAIQCLFNPQSFTQTVENIFHFSFMVKNGSAGIKVERNPFVRQGGGSKTPTIRPIPRDCDNPPQPRQAIIAFNMADWRSLCAAYKIDKSDVPHRTGSKHTKKGRNSVAPLPH</sequence>
<feature type="region of interest" description="Disordered" evidence="8">
    <location>
        <begin position="143"/>
        <end position="165"/>
    </location>
</feature>
<comment type="subcellular location">
    <subcellularLocation>
        <location evidence="1 7">Nucleus</location>
    </subcellularLocation>
</comment>
<evidence type="ECO:0000256" key="3">
    <source>
        <dbReference type="ARBA" id="ARBA00022763"/>
    </source>
</evidence>
<feature type="compositionally biased region" description="Low complexity" evidence="8">
    <location>
        <begin position="1"/>
        <end position="11"/>
    </location>
</feature>
<organism evidence="10">
    <name type="scientific">Proboscia inermis</name>
    <dbReference type="NCBI Taxonomy" id="420281"/>
    <lineage>
        <taxon>Eukaryota</taxon>
        <taxon>Sar</taxon>
        <taxon>Stramenopiles</taxon>
        <taxon>Ochrophyta</taxon>
        <taxon>Bacillariophyta</taxon>
        <taxon>Coscinodiscophyceae</taxon>
        <taxon>Rhizosoleniophycidae</taxon>
        <taxon>Rhizosoleniales</taxon>
        <taxon>Rhizosoleniaceae</taxon>
        <taxon>Proboscia</taxon>
    </lineage>
</organism>
<evidence type="ECO:0000313" key="10">
    <source>
        <dbReference type="EMBL" id="CAD8421340.1"/>
    </source>
</evidence>
<dbReference type="GO" id="GO:0030915">
    <property type="term" value="C:Smc5-Smc6 complex"/>
    <property type="evidence" value="ECO:0007669"/>
    <property type="project" value="UniProtKB-UniRule"/>
</dbReference>
<comment type="function">
    <text evidence="7">Component of the SMC5-SMC6 complex, that promotes sister chromatid alignment after DNA damage and facilitates double-stranded DNA breaks (DSBs) repair via homologous recombination between sister chromatids.</text>
</comment>
<comment type="subunit">
    <text evidence="7">Component of the SMC5-SMC6 complex.</text>
</comment>
<proteinExistence type="inferred from homology"/>
<feature type="compositionally biased region" description="Basic and acidic residues" evidence="8">
    <location>
        <begin position="20"/>
        <end position="34"/>
    </location>
</feature>
<accession>A0A7S0CFB6</accession>
<keyword evidence="5 7" id="KW-0234">DNA repair</keyword>
<name>A0A7S0CFB6_9STRA</name>
<keyword evidence="6 7" id="KW-0539">Nucleus</keyword>
<dbReference type="InterPro" id="IPR014854">
    <property type="entry name" value="Nse4_C"/>
</dbReference>
<dbReference type="AlphaFoldDB" id="A0A7S0CFB6"/>
<dbReference type="InterPro" id="IPR027786">
    <property type="entry name" value="Nse4/EID"/>
</dbReference>
<protein>
    <recommendedName>
        <fullName evidence="7">Non-structural maintenance of chromosomes element 4</fullName>
    </recommendedName>
</protein>
<feature type="compositionally biased region" description="Basic residues" evidence="8">
    <location>
        <begin position="148"/>
        <end position="157"/>
    </location>
</feature>
<keyword evidence="3 7" id="KW-0227">DNA damage</keyword>
<dbReference type="GO" id="GO:0006281">
    <property type="term" value="P:DNA repair"/>
    <property type="evidence" value="ECO:0007669"/>
    <property type="project" value="UniProtKB-UniRule"/>
</dbReference>
<reference evidence="10" key="1">
    <citation type="submission" date="2021-01" db="EMBL/GenBank/DDBJ databases">
        <authorList>
            <person name="Corre E."/>
            <person name="Pelletier E."/>
            <person name="Niang G."/>
            <person name="Scheremetjew M."/>
            <person name="Finn R."/>
            <person name="Kale V."/>
            <person name="Holt S."/>
            <person name="Cochrane G."/>
            <person name="Meng A."/>
            <person name="Brown T."/>
            <person name="Cohen L."/>
        </authorList>
    </citation>
    <scope>NUCLEOTIDE SEQUENCE</scope>
    <source>
        <strain evidence="10">CCAP1064/1</strain>
    </source>
</reference>